<reference evidence="1" key="1">
    <citation type="journal article" date="2021" name="Genome Biol. Evol.">
        <title>A High-Quality Reference Genome for a Parasitic Bivalve with Doubly Uniparental Inheritance (Bivalvia: Unionida).</title>
        <authorList>
            <person name="Smith C.H."/>
        </authorList>
    </citation>
    <scope>NUCLEOTIDE SEQUENCE</scope>
    <source>
        <strain evidence="1">CHS0354</strain>
    </source>
</reference>
<accession>A0AAE0T7G6</accession>
<sequence length="104" mass="12326">MFFEVKVHELNEVDDGYLRKIMYASLVWDRIDTLIRYCTDSCRGNVLVLATMVVRHYWHHYSFQVDAQLEGTCQVVLRITFQLYALKNLTTSLLRYNTDSMEIP</sequence>
<protein>
    <submittedName>
        <fullName evidence="1">Uncharacterized protein</fullName>
    </submittedName>
</protein>
<organism evidence="1 2">
    <name type="scientific">Potamilus streckersoni</name>
    <dbReference type="NCBI Taxonomy" id="2493646"/>
    <lineage>
        <taxon>Eukaryota</taxon>
        <taxon>Metazoa</taxon>
        <taxon>Spiralia</taxon>
        <taxon>Lophotrochozoa</taxon>
        <taxon>Mollusca</taxon>
        <taxon>Bivalvia</taxon>
        <taxon>Autobranchia</taxon>
        <taxon>Heteroconchia</taxon>
        <taxon>Palaeoheterodonta</taxon>
        <taxon>Unionida</taxon>
        <taxon>Unionoidea</taxon>
        <taxon>Unionidae</taxon>
        <taxon>Ambleminae</taxon>
        <taxon>Lampsilini</taxon>
        <taxon>Potamilus</taxon>
    </lineage>
</organism>
<dbReference type="EMBL" id="JAEAOA010000786">
    <property type="protein sequence ID" value="KAK3605169.1"/>
    <property type="molecule type" value="Genomic_DNA"/>
</dbReference>
<name>A0AAE0T7G6_9BIVA</name>
<dbReference type="AlphaFoldDB" id="A0AAE0T7G6"/>
<proteinExistence type="predicted"/>
<keyword evidence="2" id="KW-1185">Reference proteome</keyword>
<evidence type="ECO:0000313" key="1">
    <source>
        <dbReference type="EMBL" id="KAK3605169.1"/>
    </source>
</evidence>
<dbReference type="Proteomes" id="UP001195483">
    <property type="component" value="Unassembled WGS sequence"/>
</dbReference>
<evidence type="ECO:0000313" key="2">
    <source>
        <dbReference type="Proteomes" id="UP001195483"/>
    </source>
</evidence>
<reference evidence="1" key="3">
    <citation type="submission" date="2023-05" db="EMBL/GenBank/DDBJ databases">
        <authorList>
            <person name="Smith C.H."/>
        </authorList>
    </citation>
    <scope>NUCLEOTIDE SEQUENCE</scope>
    <source>
        <strain evidence="1">CHS0354</strain>
        <tissue evidence="1">Mantle</tissue>
    </source>
</reference>
<gene>
    <name evidence="1" type="ORF">CHS0354_012974</name>
</gene>
<comment type="caution">
    <text evidence="1">The sequence shown here is derived from an EMBL/GenBank/DDBJ whole genome shotgun (WGS) entry which is preliminary data.</text>
</comment>
<reference evidence="1" key="2">
    <citation type="journal article" date="2021" name="Genome Biol. Evol.">
        <title>Developing a high-quality reference genome for a parasitic bivalve with doubly uniparental inheritance (Bivalvia: Unionida).</title>
        <authorList>
            <person name="Smith C.H."/>
        </authorList>
    </citation>
    <scope>NUCLEOTIDE SEQUENCE</scope>
    <source>
        <strain evidence="1">CHS0354</strain>
        <tissue evidence="1">Mantle</tissue>
    </source>
</reference>